<keyword evidence="2" id="KW-1185">Reference proteome</keyword>
<proteinExistence type="predicted"/>
<organism evidence="1 2">
    <name type="scientific">Chlorella ohadii</name>
    <dbReference type="NCBI Taxonomy" id="2649997"/>
    <lineage>
        <taxon>Eukaryota</taxon>
        <taxon>Viridiplantae</taxon>
        <taxon>Chlorophyta</taxon>
        <taxon>core chlorophytes</taxon>
        <taxon>Trebouxiophyceae</taxon>
        <taxon>Chlorellales</taxon>
        <taxon>Chlorellaceae</taxon>
        <taxon>Chlorella clade</taxon>
        <taxon>Chlorella</taxon>
    </lineage>
</organism>
<comment type="caution">
    <text evidence="1">The sequence shown here is derived from an EMBL/GenBank/DDBJ whole genome shotgun (WGS) entry which is preliminary data.</text>
</comment>
<evidence type="ECO:0000313" key="1">
    <source>
        <dbReference type="EMBL" id="KAI7845341.1"/>
    </source>
</evidence>
<reference evidence="1" key="1">
    <citation type="submission" date="2020-11" db="EMBL/GenBank/DDBJ databases">
        <title>Chlorella ohadii genome sequencing and assembly.</title>
        <authorList>
            <person name="Murik O."/>
            <person name="Treves H."/>
            <person name="Kedem I."/>
            <person name="Shotland Y."/>
            <person name="Kaplan A."/>
        </authorList>
    </citation>
    <scope>NUCLEOTIDE SEQUENCE</scope>
    <source>
        <strain evidence="1">1</strain>
    </source>
</reference>
<dbReference type="EMBL" id="JADXDR010000018">
    <property type="protein sequence ID" value="KAI7845341.1"/>
    <property type="molecule type" value="Genomic_DNA"/>
</dbReference>
<name>A0AAD5DZN9_9CHLO</name>
<protein>
    <submittedName>
        <fullName evidence="1">Uncharacterized protein</fullName>
    </submittedName>
</protein>
<accession>A0AAD5DZN9</accession>
<sequence>MTSLVRQAKLQAFTAGCVAAAGLYVYTKRFVAGVIEETSSQLPGYVAPQRVEAAPAAEEPWLGASMRAAAVRRWNEGVDAVFKPVVAALSRRGL</sequence>
<dbReference type="Proteomes" id="UP001205105">
    <property type="component" value="Unassembled WGS sequence"/>
</dbReference>
<dbReference type="AlphaFoldDB" id="A0AAD5DZN9"/>
<evidence type="ECO:0000313" key="2">
    <source>
        <dbReference type="Proteomes" id="UP001205105"/>
    </source>
</evidence>
<gene>
    <name evidence="1" type="ORF">COHA_001048</name>
</gene>